<evidence type="ECO:0000259" key="9">
    <source>
        <dbReference type="Pfam" id="PF18967"/>
    </source>
</evidence>
<gene>
    <name evidence="10" type="ORF">A2704_06850</name>
</gene>
<name>A0A1F6CN68_9BACT</name>
<dbReference type="EMBL" id="MFKW01000045">
    <property type="protein sequence ID" value="OGG50649.1"/>
    <property type="molecule type" value="Genomic_DNA"/>
</dbReference>
<keyword evidence="3 8" id="KW-0812">Transmembrane</keyword>
<evidence type="ECO:0000256" key="7">
    <source>
        <dbReference type="ARBA" id="ARBA00023136"/>
    </source>
</evidence>
<evidence type="ECO:0000256" key="2">
    <source>
        <dbReference type="ARBA" id="ARBA00022475"/>
    </source>
</evidence>
<evidence type="ECO:0000313" key="11">
    <source>
        <dbReference type="Proteomes" id="UP000176445"/>
    </source>
</evidence>
<evidence type="ECO:0000256" key="1">
    <source>
        <dbReference type="ARBA" id="ARBA00004236"/>
    </source>
</evidence>
<feature type="transmembrane region" description="Helical" evidence="8">
    <location>
        <begin position="153"/>
        <end position="172"/>
    </location>
</feature>
<proteinExistence type="predicted"/>
<feature type="transmembrane region" description="Helical" evidence="8">
    <location>
        <begin position="27"/>
        <end position="46"/>
    </location>
</feature>
<evidence type="ECO:0000256" key="6">
    <source>
        <dbReference type="ARBA" id="ARBA00023118"/>
    </source>
</evidence>
<dbReference type="InterPro" id="IPR043760">
    <property type="entry name" value="PycTM_dom"/>
</dbReference>
<dbReference type="Proteomes" id="UP000176445">
    <property type="component" value="Unassembled WGS sequence"/>
</dbReference>
<keyword evidence="7 8" id="KW-0472">Membrane</keyword>
<accession>A0A1F6CN68</accession>
<sequence length="173" mass="20186">MDIYKVDAENYRRAVEWSKHADTRSSITLAFNAALVALLITDNVYTAKFFNSLDFHTLTTYHLRGLFFFFLFLACFILSSVSSLRVLMLDARKTRCEINSAFSFMNITDMTREDYRKKLFDVKDAEVLHAWEDQTYLSAQLAKRKLRWMNHGWWFLGGALFAAMGFIVFTLLS</sequence>
<evidence type="ECO:0000313" key="10">
    <source>
        <dbReference type="EMBL" id="OGG50649.1"/>
    </source>
</evidence>
<protein>
    <recommendedName>
        <fullName evidence="9">Pycsar effector protein domain-containing protein</fullName>
    </recommendedName>
</protein>
<evidence type="ECO:0000256" key="8">
    <source>
        <dbReference type="SAM" id="Phobius"/>
    </source>
</evidence>
<feature type="transmembrane region" description="Helical" evidence="8">
    <location>
        <begin position="66"/>
        <end position="87"/>
    </location>
</feature>
<feature type="domain" description="Pycsar effector protein" evidence="9">
    <location>
        <begin position="10"/>
        <end position="169"/>
    </location>
</feature>
<evidence type="ECO:0000256" key="3">
    <source>
        <dbReference type="ARBA" id="ARBA00022692"/>
    </source>
</evidence>
<evidence type="ECO:0000256" key="5">
    <source>
        <dbReference type="ARBA" id="ARBA00022989"/>
    </source>
</evidence>
<keyword evidence="6" id="KW-0051">Antiviral defense</keyword>
<keyword evidence="4" id="KW-0547">Nucleotide-binding</keyword>
<keyword evidence="5 8" id="KW-1133">Transmembrane helix</keyword>
<dbReference type="AlphaFoldDB" id="A0A1F6CN68"/>
<keyword evidence="2" id="KW-1003">Cell membrane</keyword>
<evidence type="ECO:0000256" key="4">
    <source>
        <dbReference type="ARBA" id="ARBA00022741"/>
    </source>
</evidence>
<reference evidence="10 11" key="1">
    <citation type="journal article" date="2016" name="Nat. Commun.">
        <title>Thousands of microbial genomes shed light on interconnected biogeochemical processes in an aquifer system.</title>
        <authorList>
            <person name="Anantharaman K."/>
            <person name="Brown C.T."/>
            <person name="Hug L.A."/>
            <person name="Sharon I."/>
            <person name="Castelle C.J."/>
            <person name="Probst A.J."/>
            <person name="Thomas B.C."/>
            <person name="Singh A."/>
            <person name="Wilkins M.J."/>
            <person name="Karaoz U."/>
            <person name="Brodie E.L."/>
            <person name="Williams K.H."/>
            <person name="Hubbard S.S."/>
            <person name="Banfield J.F."/>
        </authorList>
    </citation>
    <scope>NUCLEOTIDE SEQUENCE [LARGE SCALE GENOMIC DNA]</scope>
</reference>
<comment type="subcellular location">
    <subcellularLocation>
        <location evidence="1">Cell membrane</location>
    </subcellularLocation>
</comment>
<organism evidence="10 11">
    <name type="scientific">Candidatus Kaiserbacteria bacterium RIFCSPHIGHO2_01_FULL_54_36b</name>
    <dbReference type="NCBI Taxonomy" id="1798483"/>
    <lineage>
        <taxon>Bacteria</taxon>
        <taxon>Candidatus Kaiseribacteriota</taxon>
    </lineage>
</organism>
<comment type="caution">
    <text evidence="10">The sequence shown here is derived from an EMBL/GenBank/DDBJ whole genome shotgun (WGS) entry which is preliminary data.</text>
</comment>
<dbReference type="Pfam" id="PF18967">
    <property type="entry name" value="PycTM"/>
    <property type="match status" value="1"/>
</dbReference>